<dbReference type="EMBL" id="JAGSOH010000143">
    <property type="protein sequence ID" value="MBR7830600.1"/>
    <property type="molecule type" value="Genomic_DNA"/>
</dbReference>
<dbReference type="AlphaFoldDB" id="A0A941ED86"/>
<evidence type="ECO:0000313" key="1">
    <source>
        <dbReference type="EMBL" id="MBR7830600.1"/>
    </source>
</evidence>
<name>A0A941ED86_9ACTN</name>
<proteinExistence type="predicted"/>
<comment type="caution">
    <text evidence="1">The sequence shown here is derived from an EMBL/GenBank/DDBJ whole genome shotgun (WGS) entry which is preliminary data.</text>
</comment>
<dbReference type="Proteomes" id="UP000676325">
    <property type="component" value="Unassembled WGS sequence"/>
</dbReference>
<organism evidence="1 2">
    <name type="scientific">Actinospica acidithermotolerans</name>
    <dbReference type="NCBI Taxonomy" id="2828514"/>
    <lineage>
        <taxon>Bacteria</taxon>
        <taxon>Bacillati</taxon>
        <taxon>Actinomycetota</taxon>
        <taxon>Actinomycetes</taxon>
        <taxon>Catenulisporales</taxon>
        <taxon>Actinospicaceae</taxon>
        <taxon>Actinospica</taxon>
    </lineage>
</organism>
<protein>
    <submittedName>
        <fullName evidence="1">Acyl-CoA carboxylase subunit epsilon</fullName>
    </submittedName>
</protein>
<feature type="non-terminal residue" evidence="1">
    <location>
        <position position="45"/>
    </location>
</feature>
<gene>
    <name evidence="1" type="ORF">KDK95_30140</name>
</gene>
<dbReference type="RefSeq" id="WP_212521735.1">
    <property type="nucleotide sequence ID" value="NZ_JAGSOH010000143.1"/>
</dbReference>
<dbReference type="GO" id="GO:0003989">
    <property type="term" value="F:acetyl-CoA carboxylase activity"/>
    <property type="evidence" value="ECO:0007669"/>
    <property type="project" value="InterPro"/>
</dbReference>
<accession>A0A941ED86</accession>
<reference evidence="1" key="1">
    <citation type="submission" date="2021-04" db="EMBL/GenBank/DDBJ databases">
        <title>Genome based classification of Actinospica acidithermotolerans sp. nov., an actinobacterium isolated from an Indonesian hot spring.</title>
        <authorList>
            <person name="Kusuma A.B."/>
            <person name="Putra K.E."/>
            <person name="Nafisah S."/>
            <person name="Loh J."/>
            <person name="Nouioui I."/>
            <person name="Goodfellow M."/>
        </authorList>
    </citation>
    <scope>NUCLEOTIDE SEQUENCE</scope>
    <source>
        <strain evidence="1">MGRD01-02</strain>
    </source>
</reference>
<dbReference type="Pfam" id="PF13822">
    <property type="entry name" value="ACC_epsilon"/>
    <property type="match status" value="1"/>
</dbReference>
<dbReference type="InterPro" id="IPR032716">
    <property type="entry name" value="ACC_epsilon"/>
</dbReference>
<keyword evidence="2" id="KW-1185">Reference proteome</keyword>
<sequence>MSIRTLDGFEVRGNPTDEEMHAAVTALLASFAAAGQNAACPRPAP</sequence>
<evidence type="ECO:0000313" key="2">
    <source>
        <dbReference type="Proteomes" id="UP000676325"/>
    </source>
</evidence>
<dbReference type="GO" id="GO:0004658">
    <property type="term" value="F:propionyl-CoA carboxylase activity"/>
    <property type="evidence" value="ECO:0007669"/>
    <property type="project" value="InterPro"/>
</dbReference>